<feature type="domain" description="Protein kinase" evidence="5">
    <location>
        <begin position="11"/>
        <end position="280"/>
    </location>
</feature>
<dbReference type="PROSITE" id="PS00108">
    <property type="entry name" value="PROTEIN_KINASE_ST"/>
    <property type="match status" value="1"/>
</dbReference>
<dbReference type="GO" id="GO:0005524">
    <property type="term" value="F:ATP binding"/>
    <property type="evidence" value="ECO:0007669"/>
    <property type="project" value="UniProtKB-UniRule"/>
</dbReference>
<gene>
    <name evidence="6" type="ORF">KFE25_001979</name>
</gene>
<feature type="region of interest" description="Disordered" evidence="4">
    <location>
        <begin position="528"/>
        <end position="604"/>
    </location>
</feature>
<feature type="compositionally biased region" description="Low complexity" evidence="4">
    <location>
        <begin position="461"/>
        <end position="470"/>
    </location>
</feature>
<dbReference type="GO" id="GO:0005737">
    <property type="term" value="C:cytoplasm"/>
    <property type="evidence" value="ECO:0007669"/>
    <property type="project" value="TreeGrafter"/>
</dbReference>
<feature type="compositionally biased region" description="Low complexity" evidence="4">
    <location>
        <begin position="554"/>
        <end position="567"/>
    </location>
</feature>
<reference evidence="6" key="1">
    <citation type="submission" date="2021-05" db="EMBL/GenBank/DDBJ databases">
        <title>The genome of the haptophyte Pavlova lutheri (Diacronema luteri, Pavlovales) - a model for lipid biosynthesis in eukaryotic algae.</title>
        <authorList>
            <person name="Hulatt C.J."/>
            <person name="Posewitz M.C."/>
        </authorList>
    </citation>
    <scope>NUCLEOTIDE SEQUENCE</scope>
    <source>
        <strain evidence="6">NIVA-4/92</strain>
    </source>
</reference>
<evidence type="ECO:0000256" key="2">
    <source>
        <dbReference type="ARBA" id="ARBA00022840"/>
    </source>
</evidence>
<sequence>MGGDSIGDGRYVLAAALGEGTFGQVRLGHEVRTGEAVAVKVLERARIADADSRARLHNEIEILRKIEHASLLRLLEVIDEPDATYLVTEHVSGGELFAYIDKVGHLPETEAAELFAQMLSAVDSLHALGIVHRDLKPENMLLELRQHGDSSGGGGGGPTREIKIIDFGLGALLPSADEVLTSACGSPHYAAPEMLIGDGYTGRRADLWSLGVCLYATLCGCLPFDEDDMEVLYDKIIDGDFSFDGCPVLSAAAIALIKGLLTTDPEKRLTASQALQHEWLIESRRGAAARVPAVLAGSMTDLARARVLRALADEFSLSKDAVVGALARRDRTYETALYFLVRQREINTGRVLDQPRFLPTPPPPRPGANGRRPVPRRLREARTAFAARAGAPRPPPLRSELPARVKAGGGEPDGAIRAHGGVDDVVERGCAQSGAHAAAPLEMPAAGACARCAPEGPTARAAGGSSSGGAMESRPGVLSDTCAGGNEGAEAMGSGDALEASRTAHDRARHAAAAVDALTVHAAPVADAPVVSGGRPRGDADVRAAEPRPRAGGRRPSWGSAAAAALDRGAKAKGGSPSSKATGGNSGKPSASLASNVIRRLWQR</sequence>
<dbReference type="CDD" id="cd14003">
    <property type="entry name" value="STKc_AMPK-like"/>
    <property type="match status" value="1"/>
</dbReference>
<dbReference type="InterPro" id="IPR017441">
    <property type="entry name" value="Protein_kinase_ATP_BS"/>
</dbReference>
<accession>A0A8J6CG13</accession>
<evidence type="ECO:0000256" key="1">
    <source>
        <dbReference type="ARBA" id="ARBA00022741"/>
    </source>
</evidence>
<evidence type="ECO:0000313" key="7">
    <source>
        <dbReference type="Proteomes" id="UP000751190"/>
    </source>
</evidence>
<keyword evidence="7" id="KW-1185">Reference proteome</keyword>
<comment type="caution">
    <text evidence="6">The sequence shown here is derived from an EMBL/GenBank/DDBJ whole genome shotgun (WGS) entry which is preliminary data.</text>
</comment>
<dbReference type="FunFam" id="1.10.510.10:FF:000571">
    <property type="entry name" value="Maternal embryonic leucine zipper kinase"/>
    <property type="match status" value="1"/>
</dbReference>
<feature type="compositionally biased region" description="Polar residues" evidence="4">
    <location>
        <begin position="576"/>
        <end position="595"/>
    </location>
</feature>
<protein>
    <recommendedName>
        <fullName evidence="5">Protein kinase domain-containing protein</fullName>
    </recommendedName>
</protein>
<evidence type="ECO:0000259" key="5">
    <source>
        <dbReference type="PROSITE" id="PS50011"/>
    </source>
</evidence>
<dbReference type="GO" id="GO:0004674">
    <property type="term" value="F:protein serine/threonine kinase activity"/>
    <property type="evidence" value="ECO:0007669"/>
    <property type="project" value="TreeGrafter"/>
</dbReference>
<dbReference type="AlphaFoldDB" id="A0A8J6CG13"/>
<dbReference type="Proteomes" id="UP000751190">
    <property type="component" value="Unassembled WGS sequence"/>
</dbReference>
<dbReference type="SUPFAM" id="SSF56112">
    <property type="entry name" value="Protein kinase-like (PK-like)"/>
    <property type="match status" value="1"/>
</dbReference>
<name>A0A8J6CG13_DIALT</name>
<keyword evidence="2 3" id="KW-0067">ATP-binding</keyword>
<evidence type="ECO:0000256" key="3">
    <source>
        <dbReference type="PROSITE-ProRule" id="PRU10141"/>
    </source>
</evidence>
<dbReference type="InterPro" id="IPR008271">
    <property type="entry name" value="Ser/Thr_kinase_AS"/>
</dbReference>
<organism evidence="6 7">
    <name type="scientific">Diacronema lutheri</name>
    <name type="common">Unicellular marine alga</name>
    <name type="synonym">Monochrysis lutheri</name>
    <dbReference type="NCBI Taxonomy" id="2081491"/>
    <lineage>
        <taxon>Eukaryota</taxon>
        <taxon>Haptista</taxon>
        <taxon>Haptophyta</taxon>
        <taxon>Pavlovophyceae</taxon>
        <taxon>Pavlovales</taxon>
        <taxon>Pavlovaceae</taxon>
        <taxon>Diacronema</taxon>
    </lineage>
</organism>
<feature type="region of interest" description="Disordered" evidence="4">
    <location>
        <begin position="455"/>
        <end position="505"/>
    </location>
</feature>
<dbReference type="GO" id="GO:0035556">
    <property type="term" value="P:intracellular signal transduction"/>
    <property type="evidence" value="ECO:0007669"/>
    <property type="project" value="TreeGrafter"/>
</dbReference>
<dbReference type="InterPro" id="IPR000719">
    <property type="entry name" value="Prot_kinase_dom"/>
</dbReference>
<dbReference type="EMBL" id="JAGTXO010000008">
    <property type="protein sequence ID" value="KAG8466223.1"/>
    <property type="molecule type" value="Genomic_DNA"/>
</dbReference>
<evidence type="ECO:0000256" key="4">
    <source>
        <dbReference type="SAM" id="MobiDB-lite"/>
    </source>
</evidence>
<dbReference type="InterPro" id="IPR011009">
    <property type="entry name" value="Kinase-like_dom_sf"/>
</dbReference>
<dbReference type="Pfam" id="PF00069">
    <property type="entry name" value="Pkinase"/>
    <property type="match status" value="1"/>
</dbReference>
<dbReference type="PROSITE" id="PS00107">
    <property type="entry name" value="PROTEIN_KINASE_ATP"/>
    <property type="match status" value="1"/>
</dbReference>
<dbReference type="PANTHER" id="PTHR24346:SF30">
    <property type="entry name" value="MATERNAL EMBRYONIC LEUCINE ZIPPER KINASE"/>
    <property type="match status" value="1"/>
</dbReference>
<dbReference type="OrthoDB" id="193931at2759"/>
<dbReference type="SMART" id="SM00220">
    <property type="entry name" value="S_TKc"/>
    <property type="match status" value="1"/>
</dbReference>
<proteinExistence type="predicted"/>
<keyword evidence="1 3" id="KW-0547">Nucleotide-binding</keyword>
<dbReference type="PROSITE" id="PS50011">
    <property type="entry name" value="PROTEIN_KINASE_DOM"/>
    <property type="match status" value="1"/>
</dbReference>
<dbReference type="OMA" id="REINTGR"/>
<feature type="region of interest" description="Disordered" evidence="4">
    <location>
        <begin position="353"/>
        <end position="374"/>
    </location>
</feature>
<dbReference type="Gene3D" id="1.10.510.10">
    <property type="entry name" value="Transferase(Phosphotransferase) domain 1"/>
    <property type="match status" value="1"/>
</dbReference>
<dbReference type="PANTHER" id="PTHR24346">
    <property type="entry name" value="MAP/MICROTUBULE AFFINITY-REGULATING KINASE"/>
    <property type="match status" value="1"/>
</dbReference>
<feature type="compositionally biased region" description="Basic and acidic residues" evidence="4">
    <location>
        <begin position="536"/>
        <end position="549"/>
    </location>
</feature>
<evidence type="ECO:0000313" key="6">
    <source>
        <dbReference type="EMBL" id="KAG8466223.1"/>
    </source>
</evidence>
<feature type="binding site" evidence="3">
    <location>
        <position position="40"/>
    </location>
    <ligand>
        <name>ATP</name>
        <dbReference type="ChEBI" id="CHEBI:30616"/>
    </ligand>
</feature>